<sequence length="75" mass="8795">MAFQYKRNLLCEKSPCSYDCFNVFWLFDFNCPPALIAVTVERCAAVRDIMNHRATQHLLLIAPFSSFDWKKPFAF</sequence>
<dbReference type="Proteomes" id="UP000438429">
    <property type="component" value="Unassembled WGS sequence"/>
</dbReference>
<evidence type="ECO:0000313" key="2">
    <source>
        <dbReference type="Proteomes" id="UP000438429"/>
    </source>
</evidence>
<protein>
    <submittedName>
        <fullName evidence="1">Uncharacterized protein</fullName>
    </submittedName>
</protein>
<gene>
    <name evidence="1" type="ORF">F2P81_011412</name>
</gene>
<dbReference type="AlphaFoldDB" id="A0A6A4SW54"/>
<proteinExistence type="predicted"/>
<evidence type="ECO:0000313" key="1">
    <source>
        <dbReference type="EMBL" id="KAF0036100.1"/>
    </source>
</evidence>
<organism evidence="1 2">
    <name type="scientific">Scophthalmus maximus</name>
    <name type="common">Turbot</name>
    <name type="synonym">Psetta maxima</name>
    <dbReference type="NCBI Taxonomy" id="52904"/>
    <lineage>
        <taxon>Eukaryota</taxon>
        <taxon>Metazoa</taxon>
        <taxon>Chordata</taxon>
        <taxon>Craniata</taxon>
        <taxon>Vertebrata</taxon>
        <taxon>Euteleostomi</taxon>
        <taxon>Actinopterygii</taxon>
        <taxon>Neopterygii</taxon>
        <taxon>Teleostei</taxon>
        <taxon>Neoteleostei</taxon>
        <taxon>Acanthomorphata</taxon>
        <taxon>Carangaria</taxon>
        <taxon>Pleuronectiformes</taxon>
        <taxon>Pleuronectoidei</taxon>
        <taxon>Scophthalmidae</taxon>
        <taxon>Scophthalmus</taxon>
    </lineage>
</organism>
<name>A0A6A4SW54_SCOMX</name>
<dbReference type="EMBL" id="VEVO01000010">
    <property type="protein sequence ID" value="KAF0036100.1"/>
    <property type="molecule type" value="Genomic_DNA"/>
</dbReference>
<accession>A0A6A4SW54</accession>
<comment type="caution">
    <text evidence="1">The sequence shown here is derived from an EMBL/GenBank/DDBJ whole genome shotgun (WGS) entry which is preliminary data.</text>
</comment>
<reference evidence="1 2" key="1">
    <citation type="submission" date="2019-06" db="EMBL/GenBank/DDBJ databases">
        <title>Draft genomes of female and male turbot (Scophthalmus maximus).</title>
        <authorList>
            <person name="Xu H."/>
            <person name="Xu X.-W."/>
            <person name="Shao C."/>
            <person name="Chen S."/>
        </authorList>
    </citation>
    <scope>NUCLEOTIDE SEQUENCE [LARGE SCALE GENOMIC DNA]</scope>
    <source>
        <strain evidence="1">Ysfricsl-2016a</strain>
        <tissue evidence="1">Blood</tissue>
    </source>
</reference>